<dbReference type="GO" id="GO:0005886">
    <property type="term" value="C:plasma membrane"/>
    <property type="evidence" value="ECO:0007669"/>
    <property type="project" value="UniProtKB-SubCell"/>
</dbReference>
<keyword evidence="2" id="KW-1003">Cell membrane</keyword>
<feature type="transmembrane region" description="Helical" evidence="6">
    <location>
        <begin position="279"/>
        <end position="307"/>
    </location>
</feature>
<evidence type="ECO:0000313" key="7">
    <source>
        <dbReference type="EMBL" id="TDL88989.1"/>
    </source>
</evidence>
<feature type="transmembrane region" description="Helical" evidence="6">
    <location>
        <begin position="147"/>
        <end position="166"/>
    </location>
</feature>
<feature type="transmembrane region" description="Helical" evidence="6">
    <location>
        <begin position="187"/>
        <end position="215"/>
    </location>
</feature>
<proteinExistence type="predicted"/>
<dbReference type="GO" id="GO:0022857">
    <property type="term" value="F:transmembrane transporter activity"/>
    <property type="evidence" value="ECO:0007669"/>
    <property type="project" value="InterPro"/>
</dbReference>
<accession>A0A4V3BC01</accession>
<feature type="transmembrane region" description="Helical" evidence="6">
    <location>
        <begin position="63"/>
        <end position="81"/>
    </location>
</feature>
<dbReference type="AlphaFoldDB" id="A0A4V3BC01"/>
<feature type="transmembrane region" description="Helical" evidence="6">
    <location>
        <begin position="245"/>
        <end position="267"/>
    </location>
</feature>
<feature type="transmembrane region" description="Helical" evidence="6">
    <location>
        <begin position="327"/>
        <end position="345"/>
    </location>
</feature>
<feature type="transmembrane region" description="Helical" evidence="6">
    <location>
        <begin position="102"/>
        <end position="127"/>
    </location>
</feature>
<evidence type="ECO:0000256" key="4">
    <source>
        <dbReference type="ARBA" id="ARBA00022989"/>
    </source>
</evidence>
<sequence length="353" mass="37708">MNINIEKRLVASNIWQIGSVVIALAASGVVCALLLLTAGADIWQAFAALWDGAFGDWRATWKTLIKATPLILTGVAVSVAFRARIWNIGAEGQLYAGAMMSYWLYTSVGPLPLPILIPLLFVAGALGGGLCGGLAGYLSAKYRVNEILTTVMMNYIIHYLVSYLLVGPWRDPSQFVLQSPKIDSDALLPFVLPATRLHLGFPIAVAVAIITYFVITKSSLGYEIRAVGMNKLASRFKGIRIERTIITAMLISGAVAGLAGVIEVFGVHARMKPDISLGFGFTGIIIAVIALLNPIAVIFVAILFGGFVNGGIKLQVATGVPSTMTDAIQAIILIFFLTAAVLARYKIVIEAKQ</sequence>
<keyword evidence="8" id="KW-1185">Reference proteome</keyword>
<gene>
    <name evidence="7" type="ORF">E2L05_08480</name>
</gene>
<dbReference type="RefSeq" id="WP_133342493.1">
    <property type="nucleotide sequence ID" value="NZ_SMZO01000015.1"/>
</dbReference>
<protein>
    <submittedName>
        <fullName evidence="7">ABC transporter permease</fullName>
    </submittedName>
</protein>
<dbReference type="CDD" id="cd06580">
    <property type="entry name" value="TM_PBP1_transp_TpRbsC_like"/>
    <property type="match status" value="1"/>
</dbReference>
<dbReference type="Pfam" id="PF02653">
    <property type="entry name" value="BPD_transp_2"/>
    <property type="match status" value="1"/>
</dbReference>
<evidence type="ECO:0000256" key="1">
    <source>
        <dbReference type="ARBA" id="ARBA00004651"/>
    </source>
</evidence>
<comment type="subcellular location">
    <subcellularLocation>
        <location evidence="1">Cell membrane</location>
        <topology evidence="1">Multi-pass membrane protein</topology>
    </subcellularLocation>
</comment>
<evidence type="ECO:0000313" key="8">
    <source>
        <dbReference type="Proteomes" id="UP000294562"/>
    </source>
</evidence>
<keyword evidence="5 6" id="KW-0472">Membrane</keyword>
<dbReference type="PANTHER" id="PTHR47089:SF1">
    <property type="entry name" value="GUANOSINE ABC TRANSPORTER PERMEASE PROTEIN NUPP"/>
    <property type="match status" value="1"/>
</dbReference>
<dbReference type="Proteomes" id="UP000294562">
    <property type="component" value="Unassembled WGS sequence"/>
</dbReference>
<dbReference type="PANTHER" id="PTHR47089">
    <property type="entry name" value="ABC TRANSPORTER, PERMEASE PROTEIN"/>
    <property type="match status" value="1"/>
</dbReference>
<evidence type="ECO:0000256" key="2">
    <source>
        <dbReference type="ARBA" id="ARBA00022475"/>
    </source>
</evidence>
<keyword evidence="4 6" id="KW-1133">Transmembrane helix</keyword>
<name>A0A4V3BC01_9RHOB</name>
<dbReference type="OrthoDB" id="9809785at2"/>
<comment type="caution">
    <text evidence="7">The sequence shown here is derived from an EMBL/GenBank/DDBJ whole genome shotgun (WGS) entry which is preliminary data.</text>
</comment>
<evidence type="ECO:0000256" key="3">
    <source>
        <dbReference type="ARBA" id="ARBA00022692"/>
    </source>
</evidence>
<evidence type="ECO:0000256" key="5">
    <source>
        <dbReference type="ARBA" id="ARBA00023136"/>
    </source>
</evidence>
<evidence type="ECO:0000256" key="6">
    <source>
        <dbReference type="SAM" id="Phobius"/>
    </source>
</evidence>
<dbReference type="EMBL" id="SMZO01000015">
    <property type="protein sequence ID" value="TDL88989.1"/>
    <property type="molecule type" value="Genomic_DNA"/>
</dbReference>
<dbReference type="InterPro" id="IPR001851">
    <property type="entry name" value="ABC_transp_permease"/>
</dbReference>
<reference evidence="7 8" key="1">
    <citation type="submission" date="2019-03" db="EMBL/GenBank/DDBJ databases">
        <title>Rhodobacteraceae bacterium SM1902, a new member of the family Rhodobacteraceae isolated from Yantai.</title>
        <authorList>
            <person name="Sun Y."/>
        </authorList>
    </citation>
    <scope>NUCLEOTIDE SEQUENCE [LARGE SCALE GENOMIC DNA]</scope>
    <source>
        <strain evidence="7 8">SM1902</strain>
    </source>
</reference>
<feature type="transmembrane region" description="Helical" evidence="6">
    <location>
        <begin position="20"/>
        <end position="43"/>
    </location>
</feature>
<organism evidence="7 8">
    <name type="scientific">Meridianimarinicoccus aquatilis</name>
    <dbReference type="NCBI Taxonomy" id="2552766"/>
    <lineage>
        <taxon>Bacteria</taxon>
        <taxon>Pseudomonadati</taxon>
        <taxon>Pseudomonadota</taxon>
        <taxon>Alphaproteobacteria</taxon>
        <taxon>Rhodobacterales</taxon>
        <taxon>Paracoccaceae</taxon>
        <taxon>Meridianimarinicoccus</taxon>
    </lineage>
</organism>
<keyword evidence="3 6" id="KW-0812">Transmembrane</keyword>